<keyword evidence="8" id="KW-0325">Glycoprotein</keyword>
<keyword evidence="11" id="KW-1185">Reference proteome</keyword>
<keyword evidence="3" id="KW-1003">Cell membrane</keyword>
<evidence type="ECO:0000256" key="1">
    <source>
        <dbReference type="ARBA" id="ARBA00004651"/>
    </source>
</evidence>
<evidence type="ECO:0000313" key="11">
    <source>
        <dbReference type="Proteomes" id="UP000694866"/>
    </source>
</evidence>
<feature type="transmembrane region" description="Helical" evidence="9">
    <location>
        <begin position="341"/>
        <end position="363"/>
    </location>
</feature>
<dbReference type="PROSITE" id="PS50850">
    <property type="entry name" value="MFS"/>
    <property type="match status" value="1"/>
</dbReference>
<dbReference type="OrthoDB" id="4142200at2759"/>
<dbReference type="InterPro" id="IPR005828">
    <property type="entry name" value="MFS_sugar_transport-like"/>
</dbReference>
<feature type="transmembrane region" description="Helical" evidence="9">
    <location>
        <begin position="314"/>
        <end position="334"/>
    </location>
</feature>
<dbReference type="GO" id="GO:0022857">
    <property type="term" value="F:transmembrane transporter activity"/>
    <property type="evidence" value="ECO:0007669"/>
    <property type="project" value="InterPro"/>
</dbReference>
<dbReference type="GeneID" id="105269903"/>
<dbReference type="PANTHER" id="PTHR48021:SF46">
    <property type="entry name" value="MAJOR FACILITATOR SUPERFAMILY (MFS) PROFILE DOMAIN-CONTAINING PROTEIN"/>
    <property type="match status" value="1"/>
</dbReference>
<evidence type="ECO:0000256" key="3">
    <source>
        <dbReference type="ARBA" id="ARBA00022475"/>
    </source>
</evidence>
<evidence type="ECO:0000256" key="5">
    <source>
        <dbReference type="ARBA" id="ARBA00022692"/>
    </source>
</evidence>
<feature type="transmembrane region" description="Helical" evidence="9">
    <location>
        <begin position="112"/>
        <end position="132"/>
    </location>
</feature>
<keyword evidence="4" id="KW-0762">Sugar transport</keyword>
<accession>A0A9R1U4L1</accession>
<keyword evidence="6 9" id="KW-1133">Transmembrane helix</keyword>
<feature type="transmembrane region" description="Helical" evidence="9">
    <location>
        <begin position="78"/>
        <end position="100"/>
    </location>
</feature>
<feature type="transmembrane region" description="Helical" evidence="9">
    <location>
        <begin position="411"/>
        <end position="431"/>
    </location>
</feature>
<keyword evidence="5 9" id="KW-0812">Transmembrane</keyword>
<dbReference type="FunFam" id="1.20.1250.20:FF:000218">
    <property type="entry name" value="facilitated trehalose transporter Tret1"/>
    <property type="match status" value="1"/>
</dbReference>
<feature type="transmembrane region" description="Helical" evidence="9">
    <location>
        <begin position="34"/>
        <end position="54"/>
    </location>
</feature>
<reference evidence="12" key="1">
    <citation type="submission" date="2025-08" db="UniProtKB">
        <authorList>
            <consortium name="RefSeq"/>
        </authorList>
    </citation>
    <scope>IDENTIFICATION</scope>
    <source>
        <strain evidence="12">USDA-PBARC FA_bdor</strain>
        <tissue evidence="12">Whole organism</tissue>
    </source>
</reference>
<comment type="subcellular location">
    <subcellularLocation>
        <location evidence="1">Cell membrane</location>
        <topology evidence="1">Multi-pass membrane protein</topology>
    </subcellularLocation>
</comment>
<dbReference type="KEGG" id="fas:105269903"/>
<evidence type="ECO:0000256" key="8">
    <source>
        <dbReference type="ARBA" id="ARBA00023180"/>
    </source>
</evidence>
<evidence type="ECO:0000313" key="12">
    <source>
        <dbReference type="RefSeq" id="XP_011308801.1"/>
    </source>
</evidence>
<evidence type="ECO:0000256" key="2">
    <source>
        <dbReference type="ARBA" id="ARBA00022448"/>
    </source>
</evidence>
<evidence type="ECO:0000256" key="6">
    <source>
        <dbReference type="ARBA" id="ARBA00022989"/>
    </source>
</evidence>
<sequence>MVPADFYMDESEEQPNVQIHMLFPKRGHTQWRQWLASICATLSMVAVGTVYGWTTTMLTRLEKNKDVPLQITSDEGSWIVSIAVITSMVGSFLGACLADLFGRKKCLLSSSIFFIVGWLIVIFADTVVWLYISRVVLGVGVGMSYTTNPMYVSEVADTNIRGALGTLIAVNVFTGSLITCSVGPFVSYRTLGVVLLSIAIVFVASFVFFPESPYYLAMKNREREAIRAIMYFKGCNTEEARQELTIIVRNIDDDRVNSEGSRKKIRRLLSYNNRKAFAMVLGLIITQQLSGNFTTMQYLSKFFDAANIGIDADYATIIVFTVGLVSGTVSTMTVEKAGRRTLLILSAFFCSATLIILSVYLLLNSKKIDLTAVNLLPVILVILFVVAYQVGIGTLPNALIGELFPTSAKSVAGAAITISDGVLGFVVSKLYQIIGDAFGEHYVYFFFGGSCFVAFVFILYYIPETKNKSFGEIQEELASTCSKFSVNKYLRSSRKEQGDDRVV</sequence>
<protein>
    <submittedName>
        <fullName evidence="12">Facilitated trehalose transporter Tret1 isoform X1</fullName>
    </submittedName>
</protein>
<dbReference type="Gene3D" id="1.20.1250.20">
    <property type="entry name" value="MFS general substrate transporter like domains"/>
    <property type="match status" value="1"/>
</dbReference>
<feature type="transmembrane region" description="Helical" evidence="9">
    <location>
        <begin position="375"/>
        <end position="399"/>
    </location>
</feature>
<dbReference type="InterPro" id="IPR036259">
    <property type="entry name" value="MFS_trans_sf"/>
</dbReference>
<evidence type="ECO:0000256" key="4">
    <source>
        <dbReference type="ARBA" id="ARBA00022597"/>
    </source>
</evidence>
<gene>
    <name evidence="12" type="primary">LOC105269903</name>
</gene>
<dbReference type="GO" id="GO:0005886">
    <property type="term" value="C:plasma membrane"/>
    <property type="evidence" value="ECO:0007669"/>
    <property type="project" value="UniProtKB-SubCell"/>
</dbReference>
<dbReference type="PRINTS" id="PR00171">
    <property type="entry name" value="SUGRTRNSPORT"/>
</dbReference>
<dbReference type="PANTHER" id="PTHR48021">
    <property type="match status" value="1"/>
</dbReference>
<dbReference type="Proteomes" id="UP000694866">
    <property type="component" value="Unplaced"/>
</dbReference>
<evidence type="ECO:0000256" key="7">
    <source>
        <dbReference type="ARBA" id="ARBA00023136"/>
    </source>
</evidence>
<dbReference type="PROSITE" id="PS00217">
    <property type="entry name" value="SUGAR_TRANSPORT_2"/>
    <property type="match status" value="1"/>
</dbReference>
<dbReference type="PROSITE" id="PS00216">
    <property type="entry name" value="SUGAR_TRANSPORT_1"/>
    <property type="match status" value="1"/>
</dbReference>
<keyword evidence="2" id="KW-0813">Transport</keyword>
<dbReference type="InterPro" id="IPR050549">
    <property type="entry name" value="MFS_Trehalose_Transporter"/>
</dbReference>
<dbReference type="InterPro" id="IPR005829">
    <property type="entry name" value="Sugar_transporter_CS"/>
</dbReference>
<evidence type="ECO:0000256" key="9">
    <source>
        <dbReference type="SAM" id="Phobius"/>
    </source>
</evidence>
<name>A0A9R1U4L1_9HYME</name>
<proteinExistence type="predicted"/>
<feature type="transmembrane region" description="Helical" evidence="9">
    <location>
        <begin position="443"/>
        <end position="462"/>
    </location>
</feature>
<feature type="transmembrane region" description="Helical" evidence="9">
    <location>
        <begin position="191"/>
        <end position="209"/>
    </location>
</feature>
<dbReference type="InterPro" id="IPR003663">
    <property type="entry name" value="Sugar/inositol_transpt"/>
</dbReference>
<organism evidence="11 12">
    <name type="scientific">Fopius arisanus</name>
    <dbReference type="NCBI Taxonomy" id="64838"/>
    <lineage>
        <taxon>Eukaryota</taxon>
        <taxon>Metazoa</taxon>
        <taxon>Ecdysozoa</taxon>
        <taxon>Arthropoda</taxon>
        <taxon>Hexapoda</taxon>
        <taxon>Insecta</taxon>
        <taxon>Pterygota</taxon>
        <taxon>Neoptera</taxon>
        <taxon>Endopterygota</taxon>
        <taxon>Hymenoptera</taxon>
        <taxon>Apocrita</taxon>
        <taxon>Ichneumonoidea</taxon>
        <taxon>Braconidae</taxon>
        <taxon>Opiinae</taxon>
        <taxon>Fopius</taxon>
    </lineage>
</organism>
<evidence type="ECO:0000259" key="10">
    <source>
        <dbReference type="PROSITE" id="PS50850"/>
    </source>
</evidence>
<dbReference type="InterPro" id="IPR020846">
    <property type="entry name" value="MFS_dom"/>
</dbReference>
<keyword evidence="7 9" id="KW-0472">Membrane</keyword>
<dbReference type="SUPFAM" id="SSF103473">
    <property type="entry name" value="MFS general substrate transporter"/>
    <property type="match status" value="1"/>
</dbReference>
<dbReference type="AlphaFoldDB" id="A0A9R1U4L1"/>
<dbReference type="Pfam" id="PF00083">
    <property type="entry name" value="Sugar_tr"/>
    <property type="match status" value="1"/>
</dbReference>
<feature type="domain" description="Major facilitator superfamily (MFS) profile" evidence="10">
    <location>
        <begin position="32"/>
        <end position="466"/>
    </location>
</feature>
<dbReference type="RefSeq" id="XP_011308801.1">
    <property type="nucleotide sequence ID" value="XM_011310499.1"/>
</dbReference>
<feature type="transmembrane region" description="Helical" evidence="9">
    <location>
        <begin position="276"/>
        <end position="294"/>
    </location>
</feature>